<feature type="transmembrane region" description="Helical" evidence="5">
    <location>
        <begin position="217"/>
        <end position="234"/>
    </location>
</feature>
<evidence type="ECO:0000256" key="1">
    <source>
        <dbReference type="ARBA" id="ARBA00004141"/>
    </source>
</evidence>
<dbReference type="PANTHER" id="PTHR22911:SF6">
    <property type="entry name" value="SOLUTE CARRIER FAMILY 35 MEMBER G1"/>
    <property type="match status" value="1"/>
</dbReference>
<evidence type="ECO:0000256" key="5">
    <source>
        <dbReference type="SAM" id="Phobius"/>
    </source>
</evidence>
<dbReference type="EMBL" id="JJOA01000034">
    <property type="protein sequence ID" value="KEA55949.1"/>
    <property type="molecule type" value="Genomic_DNA"/>
</dbReference>
<proteinExistence type="predicted"/>
<feature type="transmembrane region" description="Helical" evidence="5">
    <location>
        <begin position="46"/>
        <end position="63"/>
    </location>
</feature>
<keyword evidence="2 5" id="KW-0812">Transmembrane</keyword>
<accession>A0A071M4V1</accession>
<feature type="domain" description="EamA" evidence="6">
    <location>
        <begin position="161"/>
        <end position="287"/>
    </location>
</feature>
<evidence type="ECO:0000259" key="6">
    <source>
        <dbReference type="Pfam" id="PF00892"/>
    </source>
</evidence>
<dbReference type="AlphaFoldDB" id="A0A071M4V1"/>
<dbReference type="SUPFAM" id="SSF103481">
    <property type="entry name" value="Multidrug resistance efflux transporter EmrE"/>
    <property type="match status" value="2"/>
</dbReference>
<dbReference type="Pfam" id="PF00892">
    <property type="entry name" value="EamA"/>
    <property type="match status" value="2"/>
</dbReference>
<evidence type="ECO:0000313" key="7">
    <source>
        <dbReference type="EMBL" id="KEA55949.1"/>
    </source>
</evidence>
<protein>
    <recommendedName>
        <fullName evidence="6">EamA domain-containing protein</fullName>
    </recommendedName>
</protein>
<keyword evidence="4 5" id="KW-0472">Membrane</keyword>
<sequence>MRINVAVSDRTAQYQTIALILVSMFCFAVVDALGKAVALNYPANEVTFFRMLFGIVPAVLASLHGGSLGPRIRRIDLRGQTIRALTLLGASGLFFAGLPYLPLSEAVAIVYSEAIFVVVLAPFLLGERLLARNAVAASVGFVGVLLVVRPQGSLSNFLGPGLLLLSALCGALSMIQLRKLKAGDDSSITVLFFTAFGTAVTGVSLLFAWRTPTLKDLFILVLLAIFATVGQILFTVAVRRDSAAKLAPYTYTSIIWATLFGFFVWGEKLDVVPVVGIIGIVGSAIAVAIREEPPEGPAV</sequence>
<evidence type="ECO:0000256" key="3">
    <source>
        <dbReference type="ARBA" id="ARBA00022989"/>
    </source>
</evidence>
<feature type="transmembrane region" description="Helical" evidence="5">
    <location>
        <begin position="12"/>
        <end position="34"/>
    </location>
</feature>
<name>A0A071M4V1_9BURK</name>
<comment type="subcellular location">
    <subcellularLocation>
        <location evidence="1">Membrane</location>
        <topology evidence="1">Multi-pass membrane protein</topology>
    </subcellularLocation>
</comment>
<reference evidence="7" key="1">
    <citation type="submission" date="2014-04" db="EMBL/GenBank/DDBJ databases">
        <title>In planta biocontrol of soil-borne Fusarium wilt of banana through a plant endophytic bacterium, Burkholderia cenocepacia 869T2.</title>
        <authorList>
            <person name="Ho Y.-N."/>
            <person name="Chiang H.-M."/>
            <person name="Chao C.-P."/>
            <person name="Su C.-C."/>
            <person name="Hsu H.-F."/>
            <person name="Guo C.-T."/>
            <person name="Hsieh J.-L."/>
            <person name="Huang C.-C."/>
        </authorList>
    </citation>
    <scope>NUCLEOTIDE SEQUENCE [LARGE SCALE GENOMIC DNA]</scope>
    <source>
        <strain evidence="7">869T2</strain>
    </source>
</reference>
<dbReference type="InterPro" id="IPR037185">
    <property type="entry name" value="EmrE-like"/>
</dbReference>
<keyword evidence="3 5" id="KW-1133">Transmembrane helix</keyword>
<feature type="transmembrane region" description="Helical" evidence="5">
    <location>
        <begin position="133"/>
        <end position="151"/>
    </location>
</feature>
<organism evidence="7">
    <name type="scientific">Burkholderia cenocepacia</name>
    <dbReference type="NCBI Taxonomy" id="95486"/>
    <lineage>
        <taxon>Bacteria</taxon>
        <taxon>Pseudomonadati</taxon>
        <taxon>Pseudomonadota</taxon>
        <taxon>Betaproteobacteria</taxon>
        <taxon>Burkholderiales</taxon>
        <taxon>Burkholderiaceae</taxon>
        <taxon>Burkholderia</taxon>
        <taxon>Burkholderia cepacia complex</taxon>
    </lineage>
</organism>
<feature type="domain" description="EamA" evidence="6">
    <location>
        <begin position="17"/>
        <end position="148"/>
    </location>
</feature>
<dbReference type="OrthoDB" id="8584557at2"/>
<feature type="transmembrane region" description="Helical" evidence="5">
    <location>
        <begin position="157"/>
        <end position="177"/>
    </location>
</feature>
<dbReference type="PANTHER" id="PTHR22911">
    <property type="entry name" value="ACYL-MALONYL CONDENSING ENZYME-RELATED"/>
    <property type="match status" value="1"/>
</dbReference>
<dbReference type="GO" id="GO:0016020">
    <property type="term" value="C:membrane"/>
    <property type="evidence" value="ECO:0007669"/>
    <property type="project" value="UniProtKB-SubCell"/>
</dbReference>
<feature type="transmembrane region" description="Helical" evidence="5">
    <location>
        <begin position="84"/>
        <end position="102"/>
    </location>
</feature>
<feature type="transmembrane region" description="Helical" evidence="5">
    <location>
        <begin position="189"/>
        <end position="211"/>
    </location>
</feature>
<feature type="transmembrane region" description="Helical" evidence="5">
    <location>
        <begin position="246"/>
        <end position="265"/>
    </location>
</feature>
<gene>
    <name evidence="7" type="ORF">DT99_29890</name>
</gene>
<dbReference type="InterPro" id="IPR000620">
    <property type="entry name" value="EamA_dom"/>
</dbReference>
<feature type="transmembrane region" description="Helical" evidence="5">
    <location>
        <begin position="271"/>
        <end position="289"/>
    </location>
</feature>
<comment type="caution">
    <text evidence="7">The sequence shown here is derived from an EMBL/GenBank/DDBJ whole genome shotgun (WGS) entry which is preliminary data.</text>
</comment>
<evidence type="ECO:0000256" key="2">
    <source>
        <dbReference type="ARBA" id="ARBA00022692"/>
    </source>
</evidence>
<evidence type="ECO:0000256" key="4">
    <source>
        <dbReference type="ARBA" id="ARBA00023136"/>
    </source>
</evidence>